<dbReference type="Proteomes" id="UP000194946">
    <property type="component" value="Unassembled WGS sequence"/>
</dbReference>
<evidence type="ECO:0000313" key="3">
    <source>
        <dbReference type="Proteomes" id="UP000194946"/>
    </source>
</evidence>
<comment type="caution">
    <text evidence="2">The sequence shown here is derived from an EMBL/GenBank/DDBJ whole genome shotgun (WGS) entry which is preliminary data.</text>
</comment>
<name>A0A251ZXT8_9PROT</name>
<sequence>MNLQFIPGKPVTTTNFNSVQPLGVGGQLVLEQWEVLSQILKHGVSPQCAGLLLEPVIDRQRGEVDWYLPSDLQSATTPSVPRDVLLQNAHSLIAQGKQLAQTMAQSSDVVQRQKGALLEQALSYPTDDYIIETPYGPALVAWGHQSNEAENTGGVVSAKGAQQGNRSMSILPAPMLPTKNQGIGSYWPWLLGLLLLLLLAFLPWWEGLIPVQYCRYYWIGPLILLLLLLPLIGIAARKRSLSARGNI</sequence>
<feature type="transmembrane region" description="Helical" evidence="1">
    <location>
        <begin position="217"/>
        <end position="236"/>
    </location>
</feature>
<dbReference type="AlphaFoldDB" id="A0A251ZXT8"/>
<accession>A0A251ZXT8</accession>
<keyword evidence="3" id="KW-1185">Reference proteome</keyword>
<dbReference type="EMBL" id="JOPB01000001">
    <property type="protein sequence ID" value="OUI79485.1"/>
    <property type="molecule type" value="Genomic_DNA"/>
</dbReference>
<evidence type="ECO:0000313" key="2">
    <source>
        <dbReference type="EMBL" id="OUI79485.1"/>
    </source>
</evidence>
<feature type="transmembrane region" description="Helical" evidence="1">
    <location>
        <begin position="186"/>
        <end position="205"/>
    </location>
</feature>
<protein>
    <submittedName>
        <fullName evidence="2">Uncharacterized protein</fullName>
    </submittedName>
</protein>
<evidence type="ECO:0000256" key="1">
    <source>
        <dbReference type="SAM" id="Phobius"/>
    </source>
</evidence>
<reference evidence="3" key="1">
    <citation type="submission" date="2014-06" db="EMBL/GenBank/DDBJ databases">
        <authorList>
            <person name="Winans N.J."/>
            <person name="Newell P.D."/>
            <person name="Douglas A.E."/>
        </authorList>
    </citation>
    <scope>NUCLEOTIDE SEQUENCE [LARGE SCALE GENOMIC DNA]</scope>
    <source>
        <strain evidence="3">DmL_052</strain>
    </source>
</reference>
<proteinExistence type="predicted"/>
<gene>
    <name evidence="2" type="ORF">HK18_02720</name>
</gene>
<keyword evidence="1" id="KW-1133">Transmembrane helix</keyword>
<keyword evidence="1" id="KW-0812">Transmembrane</keyword>
<keyword evidence="1" id="KW-0472">Membrane</keyword>
<organism evidence="2 3">
    <name type="scientific">Commensalibacter intestini</name>
    <dbReference type="NCBI Taxonomy" id="479936"/>
    <lineage>
        <taxon>Bacteria</taxon>
        <taxon>Pseudomonadati</taxon>
        <taxon>Pseudomonadota</taxon>
        <taxon>Alphaproteobacteria</taxon>
        <taxon>Acetobacterales</taxon>
        <taxon>Acetobacteraceae</taxon>
    </lineage>
</organism>
<dbReference type="RefSeq" id="WP_086631796.1">
    <property type="nucleotide sequence ID" value="NZ_JOPB01000001.1"/>
</dbReference>